<gene>
    <name evidence="6 8" type="primary">frr</name>
    <name evidence="8" type="ORF">G3M70_04230</name>
</gene>
<dbReference type="EMBL" id="CP048685">
    <property type="protein sequence ID" value="QPJ61135.1"/>
    <property type="molecule type" value="Genomic_DNA"/>
</dbReference>
<dbReference type="PANTHER" id="PTHR20982">
    <property type="entry name" value="RIBOSOME RECYCLING FACTOR"/>
    <property type="match status" value="1"/>
</dbReference>
<dbReference type="GO" id="GO:0043023">
    <property type="term" value="F:ribosomal large subunit binding"/>
    <property type="evidence" value="ECO:0007669"/>
    <property type="project" value="TreeGrafter"/>
</dbReference>
<dbReference type="CDD" id="cd00520">
    <property type="entry name" value="RRF"/>
    <property type="match status" value="1"/>
</dbReference>
<dbReference type="KEGG" id="nli:G3M70_04230"/>
<name>A0A7T0BUD8_9BACT</name>
<dbReference type="GO" id="GO:0005737">
    <property type="term" value="C:cytoplasm"/>
    <property type="evidence" value="ECO:0007669"/>
    <property type="project" value="UniProtKB-SubCell"/>
</dbReference>
<evidence type="ECO:0000313" key="8">
    <source>
        <dbReference type="EMBL" id="QPJ61135.1"/>
    </source>
</evidence>
<dbReference type="SUPFAM" id="SSF55194">
    <property type="entry name" value="Ribosome recycling factor, RRF"/>
    <property type="match status" value="1"/>
</dbReference>
<protein>
    <recommendedName>
        <fullName evidence="6">Ribosome-recycling factor</fullName>
        <shortName evidence="6">RRF</shortName>
    </recommendedName>
    <alternativeName>
        <fullName evidence="6">Ribosome-releasing factor</fullName>
    </alternativeName>
</protein>
<evidence type="ECO:0000256" key="1">
    <source>
        <dbReference type="ARBA" id="ARBA00004496"/>
    </source>
</evidence>
<dbReference type="FunFam" id="3.30.1360.40:FF:000001">
    <property type="entry name" value="Ribosome-recycling factor"/>
    <property type="match status" value="1"/>
</dbReference>
<evidence type="ECO:0000256" key="6">
    <source>
        <dbReference type="HAMAP-Rule" id="MF_00040"/>
    </source>
</evidence>
<dbReference type="InterPro" id="IPR036191">
    <property type="entry name" value="RRF_sf"/>
</dbReference>
<accession>A0A7T0BUD8</accession>
<comment type="function">
    <text evidence="5 6">Responsible for the release of ribosomes from messenger RNA at the termination of protein biosynthesis. May increase the efficiency of translation by recycling ribosomes from one round of translation to another.</text>
</comment>
<dbReference type="Pfam" id="PF01765">
    <property type="entry name" value="RRF"/>
    <property type="match status" value="1"/>
</dbReference>
<reference evidence="8 9" key="1">
    <citation type="submission" date="2020-02" db="EMBL/GenBank/DDBJ databases">
        <title>Genomic and physiological characterization of two novel Nitrospinaceae genera.</title>
        <authorList>
            <person name="Mueller A.J."/>
            <person name="Jung M.-Y."/>
            <person name="Strachan C.R."/>
            <person name="Herbold C.W."/>
            <person name="Kirkegaard R.H."/>
            <person name="Daims H."/>
        </authorList>
    </citation>
    <scope>NUCLEOTIDE SEQUENCE [LARGE SCALE GENOMIC DNA]</scope>
    <source>
        <strain evidence="8">EB</strain>
    </source>
</reference>
<dbReference type="Gene3D" id="1.10.132.20">
    <property type="entry name" value="Ribosome-recycling factor"/>
    <property type="match status" value="1"/>
</dbReference>
<keyword evidence="3 6" id="KW-0963">Cytoplasm</keyword>
<dbReference type="AlphaFoldDB" id="A0A7T0BUD8"/>
<dbReference type="InterPro" id="IPR002661">
    <property type="entry name" value="Ribosome_recyc_fac"/>
</dbReference>
<dbReference type="FunFam" id="1.10.132.20:FF:000001">
    <property type="entry name" value="Ribosome-recycling factor"/>
    <property type="match status" value="1"/>
</dbReference>
<comment type="subcellular location">
    <subcellularLocation>
        <location evidence="1 6">Cytoplasm</location>
    </subcellularLocation>
</comment>
<dbReference type="Gene3D" id="3.30.1360.40">
    <property type="match status" value="1"/>
</dbReference>
<evidence type="ECO:0000256" key="2">
    <source>
        <dbReference type="ARBA" id="ARBA00005912"/>
    </source>
</evidence>
<proteinExistence type="inferred from homology"/>
<evidence type="ECO:0000256" key="3">
    <source>
        <dbReference type="ARBA" id="ARBA00022490"/>
    </source>
</evidence>
<evidence type="ECO:0000256" key="5">
    <source>
        <dbReference type="ARBA" id="ARBA00025050"/>
    </source>
</evidence>
<dbReference type="InterPro" id="IPR023584">
    <property type="entry name" value="Ribosome_recyc_fac_dom"/>
</dbReference>
<evidence type="ECO:0000256" key="4">
    <source>
        <dbReference type="ARBA" id="ARBA00022917"/>
    </source>
</evidence>
<comment type="similarity">
    <text evidence="2 6">Belongs to the RRF family.</text>
</comment>
<dbReference type="HAMAP" id="MF_00040">
    <property type="entry name" value="RRF"/>
    <property type="match status" value="1"/>
</dbReference>
<dbReference type="NCBIfam" id="TIGR00496">
    <property type="entry name" value="frr"/>
    <property type="match status" value="1"/>
</dbReference>
<feature type="domain" description="Ribosome recycling factor" evidence="7">
    <location>
        <begin position="19"/>
        <end position="182"/>
    </location>
</feature>
<keyword evidence="4 6" id="KW-0648">Protein biosynthesis</keyword>
<dbReference type="Proteomes" id="UP000594688">
    <property type="component" value="Chromosome"/>
</dbReference>
<dbReference type="PANTHER" id="PTHR20982:SF3">
    <property type="entry name" value="MITOCHONDRIAL RIBOSOME RECYCLING FACTOR PSEUDO 1"/>
    <property type="match status" value="1"/>
</dbReference>
<sequence length="184" mass="21095">MDELLKEAERKMKVSLDHLQHEFAKVRTGRASVSLVEDMKVDYYGQQTPLNQAATLGTPDPKTITIQPWDQGLLPAIEKAIQGSDLGLNPANDGKIIRLTIPPLTEERRKDLGKVVRKYAEESKIAIRNVRRDVNEQFKQLEKKHEMSEDESHKGQEQLQKITDRLIQDVDKVTQIKEKDLMEV</sequence>
<dbReference type="GO" id="GO:0006415">
    <property type="term" value="P:translational termination"/>
    <property type="evidence" value="ECO:0007669"/>
    <property type="project" value="UniProtKB-UniRule"/>
</dbReference>
<evidence type="ECO:0000259" key="7">
    <source>
        <dbReference type="Pfam" id="PF01765"/>
    </source>
</evidence>
<organism evidence="8 9">
    <name type="scientific">Candidatus Nitronauta litoralis</name>
    <dbReference type="NCBI Taxonomy" id="2705533"/>
    <lineage>
        <taxon>Bacteria</taxon>
        <taxon>Pseudomonadati</taxon>
        <taxon>Nitrospinota/Tectimicrobiota group</taxon>
        <taxon>Nitrospinota</taxon>
        <taxon>Nitrospinia</taxon>
        <taxon>Nitrospinales</taxon>
        <taxon>Nitrospinaceae</taxon>
        <taxon>Candidatus Nitronauta</taxon>
    </lineage>
</organism>
<evidence type="ECO:0000313" key="9">
    <source>
        <dbReference type="Proteomes" id="UP000594688"/>
    </source>
</evidence>